<accession>A0A9P0LIQ9</accession>
<name>A0A9P0LIQ9_ACAOB</name>
<reference evidence="1" key="1">
    <citation type="submission" date="2022-03" db="EMBL/GenBank/DDBJ databases">
        <authorList>
            <person name="Sayadi A."/>
        </authorList>
    </citation>
    <scope>NUCLEOTIDE SEQUENCE</scope>
</reference>
<dbReference type="Proteomes" id="UP001152888">
    <property type="component" value="Unassembled WGS sequence"/>
</dbReference>
<evidence type="ECO:0000313" key="1">
    <source>
        <dbReference type="EMBL" id="CAH1997548.1"/>
    </source>
</evidence>
<evidence type="ECO:0000313" key="2">
    <source>
        <dbReference type="Proteomes" id="UP001152888"/>
    </source>
</evidence>
<proteinExistence type="predicted"/>
<dbReference type="EMBL" id="CAKOFQ010007294">
    <property type="protein sequence ID" value="CAH1997548.1"/>
    <property type="molecule type" value="Genomic_DNA"/>
</dbReference>
<dbReference type="OrthoDB" id="9979538at2759"/>
<keyword evidence="2" id="KW-1185">Reference proteome</keyword>
<protein>
    <submittedName>
        <fullName evidence="1">Uncharacterized protein</fullName>
    </submittedName>
</protein>
<gene>
    <name evidence="1" type="ORF">ACAOBT_LOCUS23824</name>
</gene>
<comment type="caution">
    <text evidence="1">The sequence shown here is derived from an EMBL/GenBank/DDBJ whole genome shotgun (WGS) entry which is preliminary data.</text>
</comment>
<sequence length="95" mass="10999">MNLFTPKQRAEIVTMYNENPRSVVLKQRAYRRKYRSKQASDNNTRQIVNIPFIDGQDVPMNWLKRSETALPRTQKCRIATALSILASVEPRCGAF</sequence>
<dbReference type="AlphaFoldDB" id="A0A9P0LIQ9"/>
<organism evidence="1 2">
    <name type="scientific">Acanthoscelides obtectus</name>
    <name type="common">Bean weevil</name>
    <name type="synonym">Bruchus obtectus</name>
    <dbReference type="NCBI Taxonomy" id="200917"/>
    <lineage>
        <taxon>Eukaryota</taxon>
        <taxon>Metazoa</taxon>
        <taxon>Ecdysozoa</taxon>
        <taxon>Arthropoda</taxon>
        <taxon>Hexapoda</taxon>
        <taxon>Insecta</taxon>
        <taxon>Pterygota</taxon>
        <taxon>Neoptera</taxon>
        <taxon>Endopterygota</taxon>
        <taxon>Coleoptera</taxon>
        <taxon>Polyphaga</taxon>
        <taxon>Cucujiformia</taxon>
        <taxon>Chrysomeloidea</taxon>
        <taxon>Chrysomelidae</taxon>
        <taxon>Bruchinae</taxon>
        <taxon>Bruchini</taxon>
        <taxon>Acanthoscelides</taxon>
    </lineage>
</organism>